<dbReference type="SUPFAM" id="SSF51197">
    <property type="entry name" value="Clavaminate synthase-like"/>
    <property type="match status" value="1"/>
</dbReference>
<dbReference type="Gene3D" id="3.60.130.10">
    <property type="entry name" value="Clavaminate synthase-like"/>
    <property type="match status" value="1"/>
</dbReference>
<evidence type="ECO:0000256" key="3">
    <source>
        <dbReference type="ARBA" id="ARBA00008654"/>
    </source>
</evidence>
<keyword evidence="11" id="KW-1185">Reference proteome</keyword>
<keyword evidence="7" id="KW-0408">Iron</keyword>
<dbReference type="Pfam" id="PF06155">
    <property type="entry name" value="GBBH-like_N"/>
    <property type="match status" value="1"/>
</dbReference>
<feature type="domain" description="TauD/TfdA-like" evidence="8">
    <location>
        <begin position="133"/>
        <end position="367"/>
    </location>
</feature>
<dbReference type="STRING" id="1850254.LPB137_05315"/>
<comment type="cofactor">
    <cofactor evidence="1">
        <name>Fe(2+)</name>
        <dbReference type="ChEBI" id="CHEBI:29033"/>
    </cofactor>
</comment>
<reference evidence="10 11" key="1">
    <citation type="submission" date="2017-01" db="EMBL/GenBank/DDBJ databases">
        <title>Genome sequencing of Arcobacter sp. LPB0137.</title>
        <authorList>
            <person name="Lee G.-W."/>
            <person name="Yi H."/>
        </authorList>
    </citation>
    <scope>NUCLEOTIDE SEQUENCE [LARGE SCALE GENOMIC DNA]</scope>
    <source>
        <strain evidence="10 11">LPB0137</strain>
    </source>
</reference>
<evidence type="ECO:0000256" key="1">
    <source>
        <dbReference type="ARBA" id="ARBA00001954"/>
    </source>
</evidence>
<dbReference type="KEGG" id="alp:LPB137_05315"/>
<gene>
    <name evidence="10" type="ORF">LPB137_05315</name>
</gene>
<keyword evidence="5 10" id="KW-0223">Dioxygenase</keyword>
<evidence type="ECO:0000256" key="5">
    <source>
        <dbReference type="ARBA" id="ARBA00022964"/>
    </source>
</evidence>
<protein>
    <submittedName>
        <fullName evidence="10">Gamma-butyrobetaine dioxygenase</fullName>
    </submittedName>
</protein>
<dbReference type="CDD" id="cd00250">
    <property type="entry name" value="CAS_like"/>
    <property type="match status" value="1"/>
</dbReference>
<dbReference type="AlphaFoldDB" id="A0A1P8KQX3"/>
<dbReference type="Pfam" id="PF02668">
    <property type="entry name" value="TauD"/>
    <property type="match status" value="1"/>
</dbReference>
<evidence type="ECO:0000313" key="10">
    <source>
        <dbReference type="EMBL" id="APW66937.1"/>
    </source>
</evidence>
<dbReference type="PANTHER" id="PTHR10696">
    <property type="entry name" value="GAMMA-BUTYROBETAINE HYDROXYLASE-RELATED"/>
    <property type="match status" value="1"/>
</dbReference>
<name>A0A1P8KQX3_9BACT</name>
<dbReference type="FunFam" id="3.60.130.10:FF:000001">
    <property type="entry name" value="Trimethyllysine dioxygenase, mitochondrial"/>
    <property type="match status" value="1"/>
</dbReference>
<comment type="cofactor">
    <cofactor evidence="2">
        <name>L-ascorbate</name>
        <dbReference type="ChEBI" id="CHEBI:38290"/>
    </cofactor>
</comment>
<dbReference type="InterPro" id="IPR010376">
    <property type="entry name" value="GBBH-like_N"/>
</dbReference>
<evidence type="ECO:0000256" key="6">
    <source>
        <dbReference type="ARBA" id="ARBA00023002"/>
    </source>
</evidence>
<organism evidence="10 11">
    <name type="scientific">Poseidonibacter parvus</name>
    <dbReference type="NCBI Taxonomy" id="1850254"/>
    <lineage>
        <taxon>Bacteria</taxon>
        <taxon>Pseudomonadati</taxon>
        <taxon>Campylobacterota</taxon>
        <taxon>Epsilonproteobacteria</taxon>
        <taxon>Campylobacterales</taxon>
        <taxon>Arcobacteraceae</taxon>
        <taxon>Poseidonibacter</taxon>
    </lineage>
</organism>
<evidence type="ECO:0000259" key="9">
    <source>
        <dbReference type="Pfam" id="PF06155"/>
    </source>
</evidence>
<dbReference type="InterPro" id="IPR042098">
    <property type="entry name" value="TauD-like_sf"/>
</dbReference>
<evidence type="ECO:0000256" key="4">
    <source>
        <dbReference type="ARBA" id="ARBA00022723"/>
    </source>
</evidence>
<accession>A0A1P8KQX3</accession>
<dbReference type="GO" id="GO:0016706">
    <property type="term" value="F:2-oxoglutarate-dependent dioxygenase activity"/>
    <property type="evidence" value="ECO:0007669"/>
    <property type="project" value="UniProtKB-ARBA"/>
</dbReference>
<dbReference type="Proteomes" id="UP000186074">
    <property type="component" value="Chromosome"/>
</dbReference>
<dbReference type="EMBL" id="CP019070">
    <property type="protein sequence ID" value="APW66937.1"/>
    <property type="molecule type" value="Genomic_DNA"/>
</dbReference>
<dbReference type="FunFam" id="3.30.2020.30:FF:000002">
    <property type="entry name" value="Putative gamma-butyrobetaine dioxygenase"/>
    <property type="match status" value="1"/>
</dbReference>
<keyword evidence="6" id="KW-0560">Oxidoreductase</keyword>
<evidence type="ECO:0000256" key="7">
    <source>
        <dbReference type="ARBA" id="ARBA00023004"/>
    </source>
</evidence>
<dbReference type="PANTHER" id="PTHR10696:SF25">
    <property type="entry name" value="OXIDOREDUCTASE AIM17-RELATED"/>
    <property type="match status" value="1"/>
</dbReference>
<sequence>MNGYTVYKTQVNPKSVSLNDRIIRVGWDNGEQSDYHFLWLRDNCHCDECVTSLSKEQVFEICDVPFDIKPLSVELSKDNMINIIWDYKSHKSSYHPAWLKQHCYSQEAREKRNLKYKIWDKKLIEKSLPLYEYQDVMNKDEILLSWLYDLRDYGISKIVNVKNKLNEVQKVAQRISFIRETNFGIVFDVISKKSANSAAYTNLKLPLHTDLPTRELQPGLQFLHCLVNDASGGESILVDGFKIAEYMREKHKDEYKALSTLPMSFYNKDKNSDYRFVSPMIISNDKDEIVEIRMANFLRGPIDIDGKDMESFYNAYRLFILLTRDEKFQFYHRLNQGDLIVFDNRRILHARNSFDLKEGERHLQGCYVDKDELLSKIRILEREII</sequence>
<dbReference type="InterPro" id="IPR050411">
    <property type="entry name" value="AlphaKG_dependent_hydroxylases"/>
</dbReference>
<dbReference type="InterPro" id="IPR003819">
    <property type="entry name" value="TauD/TfdA-like"/>
</dbReference>
<dbReference type="GO" id="GO:0046872">
    <property type="term" value="F:metal ion binding"/>
    <property type="evidence" value="ECO:0007669"/>
    <property type="project" value="UniProtKB-KW"/>
</dbReference>
<comment type="similarity">
    <text evidence="3">Belongs to the gamma-BBH/TMLD family.</text>
</comment>
<dbReference type="GO" id="GO:0045329">
    <property type="term" value="P:carnitine biosynthetic process"/>
    <property type="evidence" value="ECO:0007669"/>
    <property type="project" value="TreeGrafter"/>
</dbReference>
<evidence type="ECO:0000313" key="11">
    <source>
        <dbReference type="Proteomes" id="UP000186074"/>
    </source>
</evidence>
<feature type="domain" description="Gamma-butyrobetaine hydroxylase-like N-terminal" evidence="9">
    <location>
        <begin position="19"/>
        <end position="94"/>
    </location>
</feature>
<dbReference type="Gene3D" id="3.30.2020.30">
    <property type="match status" value="1"/>
</dbReference>
<proteinExistence type="inferred from homology"/>
<evidence type="ECO:0000256" key="2">
    <source>
        <dbReference type="ARBA" id="ARBA00001961"/>
    </source>
</evidence>
<evidence type="ECO:0000259" key="8">
    <source>
        <dbReference type="Pfam" id="PF02668"/>
    </source>
</evidence>
<keyword evidence="4" id="KW-0479">Metal-binding</keyword>
<dbReference type="InterPro" id="IPR038492">
    <property type="entry name" value="GBBH-like_N_sf"/>
</dbReference>